<dbReference type="Proteomes" id="UP000556026">
    <property type="component" value="Unassembled WGS sequence"/>
</dbReference>
<dbReference type="RefSeq" id="WP_183356824.1">
    <property type="nucleotide sequence ID" value="NZ_BLXX01000025.1"/>
</dbReference>
<evidence type="ECO:0000313" key="2">
    <source>
        <dbReference type="Proteomes" id="UP000556026"/>
    </source>
</evidence>
<evidence type="ECO:0000313" key="1">
    <source>
        <dbReference type="EMBL" id="GFO62042.1"/>
    </source>
</evidence>
<evidence type="ECO:0008006" key="3">
    <source>
        <dbReference type="Google" id="ProtNLM"/>
    </source>
</evidence>
<dbReference type="EMBL" id="BLXX01000025">
    <property type="protein sequence ID" value="GFO62042.1"/>
    <property type="molecule type" value="Genomic_DNA"/>
</dbReference>
<accession>A0A6V8MQ47</accession>
<reference evidence="2" key="1">
    <citation type="submission" date="2020-06" db="EMBL/GenBank/DDBJ databases">
        <title>Draft genomic sequence of Geomonas sp. Red330.</title>
        <authorList>
            <person name="Itoh H."/>
            <person name="Zhenxing X."/>
            <person name="Ushijima N."/>
            <person name="Masuda Y."/>
            <person name="Shiratori Y."/>
            <person name="Senoo K."/>
        </authorList>
    </citation>
    <scope>NUCLEOTIDE SEQUENCE [LARGE SCALE GENOMIC DNA]</scope>
    <source>
        <strain evidence="2">Red330</strain>
    </source>
</reference>
<proteinExistence type="predicted"/>
<comment type="caution">
    <text evidence="1">The sequence shown here is derived from an EMBL/GenBank/DDBJ whole genome shotgun (WGS) entry which is preliminary data.</text>
</comment>
<name>A0A6V8MQ47_9BACT</name>
<dbReference type="InterPro" id="IPR016024">
    <property type="entry name" value="ARM-type_fold"/>
</dbReference>
<dbReference type="AlphaFoldDB" id="A0A6V8MQ47"/>
<keyword evidence="2" id="KW-1185">Reference proteome</keyword>
<organism evidence="1 2">
    <name type="scientific">Geomonas silvestris</name>
    <dbReference type="NCBI Taxonomy" id="2740184"/>
    <lineage>
        <taxon>Bacteria</taxon>
        <taxon>Pseudomonadati</taxon>
        <taxon>Thermodesulfobacteriota</taxon>
        <taxon>Desulfuromonadia</taxon>
        <taxon>Geobacterales</taxon>
        <taxon>Geobacteraceae</taxon>
        <taxon>Geomonas</taxon>
    </lineage>
</organism>
<dbReference type="SUPFAM" id="SSF48371">
    <property type="entry name" value="ARM repeat"/>
    <property type="match status" value="1"/>
</dbReference>
<gene>
    <name evidence="1" type="ORF">GMST_43670</name>
</gene>
<protein>
    <recommendedName>
        <fullName evidence="3">DUF2019 domain-containing protein</fullName>
    </recommendedName>
</protein>
<sequence>MQQQDRIGKLIEWFIKAALRHAEAIEAIQEEVAGLQVAALTKYFKALQGEAGWLPRFSELLQHENPVIAGMCAVYALPLDPERCRPVLVRLAQMPGLIGFRSQVALQRWDAGEWQAL</sequence>